<evidence type="ECO:0000256" key="3">
    <source>
        <dbReference type="ARBA" id="ARBA00022827"/>
    </source>
</evidence>
<sequence length="177" mass="20224">MRVCVIGTGVSGLPAIKECRAAGFEVVAYERTSEIGGLWNYRPQIKDASILMKSTVCKTSKEMMAYSDFPPSANYPNFMHNSLIREYLQEYAENFDLLKEIRFSTSVEKLERVDEKWEVTTSEGNIDRFDFALLCTGHHTYPHCPQIKDKKNNRLNVAYRSTFSIASRSLFERNGAS</sequence>
<evidence type="ECO:0000256" key="5">
    <source>
        <dbReference type="ARBA" id="ARBA00023002"/>
    </source>
</evidence>
<dbReference type="Gene3D" id="3.50.50.60">
    <property type="entry name" value="FAD/NAD(P)-binding domain"/>
    <property type="match status" value="1"/>
</dbReference>
<comment type="similarity">
    <text evidence="1 6">Belongs to the FMO family.</text>
</comment>
<dbReference type="InterPro" id="IPR036188">
    <property type="entry name" value="FAD/NAD-bd_sf"/>
</dbReference>
<keyword evidence="6" id="KW-0503">Monooxygenase</keyword>
<keyword evidence="2 6" id="KW-0285">Flavoprotein</keyword>
<dbReference type="PRINTS" id="PR00370">
    <property type="entry name" value="FMOXYGENASE"/>
</dbReference>
<dbReference type="AlphaFoldDB" id="A0A915ATY0"/>
<keyword evidence="5 6" id="KW-0560">Oxidoreductase</keyword>
<evidence type="ECO:0000256" key="6">
    <source>
        <dbReference type="RuleBase" id="RU361177"/>
    </source>
</evidence>
<evidence type="ECO:0000313" key="7">
    <source>
        <dbReference type="Proteomes" id="UP000887569"/>
    </source>
</evidence>
<dbReference type="Pfam" id="PF00743">
    <property type="entry name" value="FMO-like"/>
    <property type="match status" value="1"/>
</dbReference>
<dbReference type="Proteomes" id="UP000887569">
    <property type="component" value="Unplaced"/>
</dbReference>
<dbReference type="InterPro" id="IPR000960">
    <property type="entry name" value="Flavin_mOase"/>
</dbReference>
<dbReference type="GO" id="GO:0050661">
    <property type="term" value="F:NADP binding"/>
    <property type="evidence" value="ECO:0007669"/>
    <property type="project" value="InterPro"/>
</dbReference>
<keyword evidence="4" id="KW-0521">NADP</keyword>
<evidence type="ECO:0000256" key="1">
    <source>
        <dbReference type="ARBA" id="ARBA00009183"/>
    </source>
</evidence>
<comment type="cofactor">
    <cofactor evidence="6">
        <name>FAD</name>
        <dbReference type="ChEBI" id="CHEBI:57692"/>
    </cofactor>
</comment>
<keyword evidence="7" id="KW-1185">Reference proteome</keyword>
<organism evidence="7 8">
    <name type="scientific">Parascaris univalens</name>
    <name type="common">Nematode worm</name>
    <dbReference type="NCBI Taxonomy" id="6257"/>
    <lineage>
        <taxon>Eukaryota</taxon>
        <taxon>Metazoa</taxon>
        <taxon>Ecdysozoa</taxon>
        <taxon>Nematoda</taxon>
        <taxon>Chromadorea</taxon>
        <taxon>Rhabditida</taxon>
        <taxon>Spirurina</taxon>
        <taxon>Ascaridomorpha</taxon>
        <taxon>Ascaridoidea</taxon>
        <taxon>Ascarididae</taxon>
        <taxon>Parascaris</taxon>
    </lineage>
</organism>
<proteinExistence type="inferred from homology"/>
<dbReference type="InterPro" id="IPR050346">
    <property type="entry name" value="FMO-like"/>
</dbReference>
<dbReference type="WBParaSite" id="PgR016_g067_t01">
    <property type="protein sequence ID" value="PgR016_g067_t01"/>
    <property type="gene ID" value="PgR016_g067"/>
</dbReference>
<dbReference type="SUPFAM" id="SSF51905">
    <property type="entry name" value="FAD/NAD(P)-binding domain"/>
    <property type="match status" value="1"/>
</dbReference>
<dbReference type="GO" id="GO:0050660">
    <property type="term" value="F:flavin adenine dinucleotide binding"/>
    <property type="evidence" value="ECO:0007669"/>
    <property type="project" value="InterPro"/>
</dbReference>
<name>A0A915ATY0_PARUN</name>
<dbReference type="GO" id="GO:0004499">
    <property type="term" value="F:N,N-dimethylaniline monooxygenase activity"/>
    <property type="evidence" value="ECO:0007669"/>
    <property type="project" value="InterPro"/>
</dbReference>
<dbReference type="PANTHER" id="PTHR23023">
    <property type="entry name" value="DIMETHYLANILINE MONOOXYGENASE"/>
    <property type="match status" value="1"/>
</dbReference>
<accession>A0A915ATY0</accession>
<protein>
    <recommendedName>
        <fullName evidence="6">Flavin-containing monooxygenase</fullName>
        <ecNumber evidence="6">1.-.-.-</ecNumber>
    </recommendedName>
</protein>
<keyword evidence="3 6" id="KW-0274">FAD</keyword>
<evidence type="ECO:0000256" key="2">
    <source>
        <dbReference type="ARBA" id="ARBA00022630"/>
    </source>
</evidence>
<dbReference type="EC" id="1.-.-.-" evidence="6"/>
<dbReference type="InterPro" id="IPR020946">
    <property type="entry name" value="Flavin_mOase-like"/>
</dbReference>
<evidence type="ECO:0000313" key="8">
    <source>
        <dbReference type="WBParaSite" id="PgR016_g067_t01"/>
    </source>
</evidence>
<reference evidence="8" key="1">
    <citation type="submission" date="2022-11" db="UniProtKB">
        <authorList>
            <consortium name="WormBaseParasite"/>
        </authorList>
    </citation>
    <scope>IDENTIFICATION</scope>
</reference>
<evidence type="ECO:0000256" key="4">
    <source>
        <dbReference type="ARBA" id="ARBA00022857"/>
    </source>
</evidence>